<dbReference type="GO" id="GO:0016491">
    <property type="term" value="F:oxidoreductase activity"/>
    <property type="evidence" value="ECO:0007669"/>
    <property type="project" value="UniProtKB-KW"/>
</dbReference>
<evidence type="ECO:0000313" key="3">
    <source>
        <dbReference type="EMBL" id="EHP77622.1"/>
    </source>
</evidence>
<dbReference type="Pfam" id="PF09859">
    <property type="entry name" value="Oxygenase-NA"/>
    <property type="match status" value="1"/>
</dbReference>
<proteinExistence type="inferred from homology"/>
<dbReference type="EMBL" id="AGJK01000445">
    <property type="protein sequence ID" value="EHP77622.1"/>
    <property type="molecule type" value="Genomic_DNA"/>
</dbReference>
<name>H1KV14_METEX</name>
<comment type="similarity">
    <text evidence="1">Belongs to the iron/ascorbate-dependent oxidoreductase family.</text>
</comment>
<keyword evidence="1" id="KW-0408">Iron</keyword>
<organism evidence="3 4">
    <name type="scientific">Methylorubrum extorquens DSM 13060</name>
    <dbReference type="NCBI Taxonomy" id="882800"/>
    <lineage>
        <taxon>Bacteria</taxon>
        <taxon>Pseudomonadati</taxon>
        <taxon>Pseudomonadota</taxon>
        <taxon>Alphaproteobacteria</taxon>
        <taxon>Hyphomicrobiales</taxon>
        <taxon>Methylobacteriaceae</taxon>
        <taxon>Methylorubrum</taxon>
    </lineage>
</organism>
<dbReference type="InterPro" id="IPR005123">
    <property type="entry name" value="Oxoglu/Fe-dep_dioxygenase_dom"/>
</dbReference>
<dbReference type="AlphaFoldDB" id="H1KV14"/>
<sequence>MTAATPSRSDYRDVVDGLDWSRIEADLDAVGCAATGPLLDAGECAALRDLYDDDARFRSRIVMARHGFGKGEYKYYSHPLPDPVGRLRPALYKRLVPLANRWNEAMSIDVRYPVVHDAFLARCHEAGQVRLTPLLLKYGPGDYNCLHQDLYGEHVFPLQVAILLSEPGRDFAGGEFVLTEQRPRMQSRAEVVSLRQGEGVVFAVHTRPVRGTRGTYRVNLRHGVSRVRSGERFTTGIIFHDAK</sequence>
<feature type="domain" description="Fe2OG dioxygenase" evidence="2">
    <location>
        <begin position="129"/>
        <end position="242"/>
    </location>
</feature>
<evidence type="ECO:0000256" key="1">
    <source>
        <dbReference type="RuleBase" id="RU003682"/>
    </source>
</evidence>
<dbReference type="GO" id="GO:0046872">
    <property type="term" value="F:metal ion binding"/>
    <property type="evidence" value="ECO:0007669"/>
    <property type="project" value="UniProtKB-KW"/>
</dbReference>
<reference evidence="3 4" key="1">
    <citation type="submission" date="2011-09" db="EMBL/GenBank/DDBJ databases">
        <title>The draft genome of Methylobacterium extorquens DSM 13060.</title>
        <authorList>
            <consortium name="US DOE Joint Genome Institute (JGI-PGF)"/>
            <person name="Lucas S."/>
            <person name="Han J."/>
            <person name="Lapidus A."/>
            <person name="Cheng J.-F."/>
            <person name="Goodwin L."/>
            <person name="Pitluck S."/>
            <person name="Peters L."/>
            <person name="Land M.L."/>
            <person name="Hauser L."/>
            <person name="Koskimaki J."/>
            <person name="Halonen O."/>
            <person name="Pirttila A."/>
            <person name="Frank C."/>
            <person name="Woyke T.J."/>
        </authorList>
    </citation>
    <scope>NUCLEOTIDE SEQUENCE [LARGE SCALE GENOMIC DNA]</scope>
    <source>
        <strain evidence="3 4">DSM 13060</strain>
    </source>
</reference>
<dbReference type="Proteomes" id="UP000004382">
    <property type="component" value="Unassembled WGS sequence"/>
</dbReference>
<dbReference type="RefSeq" id="WP_003607193.1">
    <property type="nucleotide sequence ID" value="NZ_AGJK01000445.1"/>
</dbReference>
<gene>
    <name evidence="3" type="ORF">MetexDRAFT_6477</name>
</gene>
<dbReference type="Gene3D" id="2.60.120.620">
    <property type="entry name" value="q2cbj1_9rhob like domain"/>
    <property type="match status" value="1"/>
</dbReference>
<evidence type="ECO:0000313" key="4">
    <source>
        <dbReference type="Proteomes" id="UP000004382"/>
    </source>
</evidence>
<dbReference type="PATRIC" id="fig|882800.3.peg.6177"/>
<keyword evidence="1" id="KW-0479">Metal-binding</keyword>
<protein>
    <recommendedName>
        <fullName evidence="2">Fe2OG dioxygenase domain-containing protein</fullName>
    </recommendedName>
</protein>
<dbReference type="InterPro" id="IPR018655">
    <property type="entry name" value="DUF2086"/>
</dbReference>
<accession>H1KV14</accession>
<keyword evidence="1" id="KW-0560">Oxidoreductase</keyword>
<comment type="caution">
    <text evidence="3">The sequence shown here is derived from an EMBL/GenBank/DDBJ whole genome shotgun (WGS) entry which is preliminary data.</text>
</comment>
<evidence type="ECO:0000259" key="2">
    <source>
        <dbReference type="PROSITE" id="PS51471"/>
    </source>
</evidence>
<dbReference type="PROSITE" id="PS51471">
    <property type="entry name" value="FE2OG_OXY"/>
    <property type="match status" value="1"/>
</dbReference>